<gene>
    <name evidence="2" type="ORF">S06H3_52107</name>
</gene>
<dbReference type="EMBL" id="BARV01033113">
    <property type="protein sequence ID" value="GAI41687.1"/>
    <property type="molecule type" value="Genomic_DNA"/>
</dbReference>
<evidence type="ECO:0000313" key="2">
    <source>
        <dbReference type="EMBL" id="GAI41687.1"/>
    </source>
</evidence>
<feature type="compositionally biased region" description="Low complexity" evidence="1">
    <location>
        <begin position="26"/>
        <end position="36"/>
    </location>
</feature>
<name>X1NCD8_9ZZZZ</name>
<organism evidence="2">
    <name type="scientific">marine sediment metagenome</name>
    <dbReference type="NCBI Taxonomy" id="412755"/>
    <lineage>
        <taxon>unclassified sequences</taxon>
        <taxon>metagenomes</taxon>
        <taxon>ecological metagenomes</taxon>
    </lineage>
</organism>
<feature type="region of interest" description="Disordered" evidence="1">
    <location>
        <begin position="23"/>
        <end position="59"/>
    </location>
</feature>
<evidence type="ECO:0000256" key="1">
    <source>
        <dbReference type="SAM" id="MobiDB-lite"/>
    </source>
</evidence>
<protein>
    <submittedName>
        <fullName evidence="2">Uncharacterized protein</fullName>
    </submittedName>
</protein>
<reference evidence="2" key="1">
    <citation type="journal article" date="2014" name="Front. Microbiol.">
        <title>High frequency of phylogenetically diverse reductive dehalogenase-homologous genes in deep subseafloor sedimentary metagenomes.</title>
        <authorList>
            <person name="Kawai M."/>
            <person name="Futagami T."/>
            <person name="Toyoda A."/>
            <person name="Takaki Y."/>
            <person name="Nishi S."/>
            <person name="Hori S."/>
            <person name="Arai W."/>
            <person name="Tsubouchi T."/>
            <person name="Morono Y."/>
            <person name="Uchiyama I."/>
            <person name="Ito T."/>
            <person name="Fujiyama A."/>
            <person name="Inagaki F."/>
            <person name="Takami H."/>
        </authorList>
    </citation>
    <scope>NUCLEOTIDE SEQUENCE</scope>
    <source>
        <strain evidence="2">Expedition CK06-06</strain>
    </source>
</reference>
<feature type="non-terminal residue" evidence="2">
    <location>
        <position position="87"/>
    </location>
</feature>
<dbReference type="AlphaFoldDB" id="X1NCD8"/>
<comment type="caution">
    <text evidence="2">The sequence shown here is derived from an EMBL/GenBank/DDBJ whole genome shotgun (WGS) entry which is preliminary data.</text>
</comment>
<feature type="compositionally biased region" description="Basic residues" evidence="1">
    <location>
        <begin position="37"/>
        <end position="58"/>
    </location>
</feature>
<sequence>MSPRKPTPYNRFVKTFSKTYKGSHKGGAMMKAAGRAWKGKGKSKTKTKRRATNPKRKTNVTNKGKMFRTLGTTGALEDFAWGFGGLV</sequence>
<proteinExistence type="predicted"/>
<accession>X1NCD8</accession>